<protein>
    <submittedName>
        <fullName evidence="1">D12 class N6 adenine-specific DNA methyltransferase</fullName>
    </submittedName>
</protein>
<dbReference type="GO" id="GO:0008168">
    <property type="term" value="F:methyltransferase activity"/>
    <property type="evidence" value="ECO:0007669"/>
    <property type="project" value="UniProtKB-KW"/>
</dbReference>
<organism evidence="1 2">
    <name type="scientific">Microseira wollei NIES-4236</name>
    <dbReference type="NCBI Taxonomy" id="2530354"/>
    <lineage>
        <taxon>Bacteria</taxon>
        <taxon>Bacillati</taxon>
        <taxon>Cyanobacteriota</taxon>
        <taxon>Cyanophyceae</taxon>
        <taxon>Oscillatoriophycideae</taxon>
        <taxon>Aerosakkonematales</taxon>
        <taxon>Aerosakkonemataceae</taxon>
        <taxon>Microseira</taxon>
    </lineage>
</organism>
<keyword evidence="1" id="KW-0489">Methyltransferase</keyword>
<name>A0AAV3X9C2_9CYAN</name>
<accession>A0AAV3X9C2</accession>
<evidence type="ECO:0000313" key="2">
    <source>
        <dbReference type="Proteomes" id="UP001050975"/>
    </source>
</evidence>
<keyword evidence="2" id="KW-1185">Reference proteome</keyword>
<evidence type="ECO:0000313" key="1">
    <source>
        <dbReference type="EMBL" id="GET36892.1"/>
    </source>
</evidence>
<sequence>MQTLLAGLQSREDAIPLSAEAIVSLIEQHMKCRGSSRLPVLVVAAAYQSASERLGEQILPLQSHNAADKQTGSLGDLEITLIGEDNAIASYEMKTRKVTQDDVDPAIQKINERTQQTDYKIDNYIFITTDIIDEPVKEYAASIYEITGGVEVVILDCLSFLRHFLHLFHRLRMQFLEAYQTLVLAEPESAVSQPLKEAFLALRQAAESVE</sequence>
<gene>
    <name evidence="1" type="ORF">MiSe_16440</name>
</gene>
<reference evidence="1" key="1">
    <citation type="submission" date="2019-10" db="EMBL/GenBank/DDBJ databases">
        <title>Draft genome sequece of Microseira wollei NIES-4236.</title>
        <authorList>
            <person name="Yamaguchi H."/>
            <person name="Suzuki S."/>
            <person name="Kawachi M."/>
        </authorList>
    </citation>
    <scope>NUCLEOTIDE SEQUENCE</scope>
    <source>
        <strain evidence="1">NIES-4236</strain>
    </source>
</reference>
<dbReference type="AlphaFoldDB" id="A0AAV3X9C2"/>
<comment type="caution">
    <text evidence="1">The sequence shown here is derived from an EMBL/GenBank/DDBJ whole genome shotgun (WGS) entry which is preliminary data.</text>
</comment>
<dbReference type="RefSeq" id="WP_226577384.1">
    <property type="nucleotide sequence ID" value="NZ_BLAY01000019.1"/>
</dbReference>
<keyword evidence="1" id="KW-0808">Transferase</keyword>
<dbReference type="GO" id="GO:0032259">
    <property type="term" value="P:methylation"/>
    <property type="evidence" value="ECO:0007669"/>
    <property type="project" value="UniProtKB-KW"/>
</dbReference>
<dbReference type="EMBL" id="BLAY01000019">
    <property type="protein sequence ID" value="GET36892.1"/>
    <property type="molecule type" value="Genomic_DNA"/>
</dbReference>
<proteinExistence type="predicted"/>
<dbReference type="Proteomes" id="UP001050975">
    <property type="component" value="Unassembled WGS sequence"/>
</dbReference>